<reference evidence="1" key="1">
    <citation type="submission" date="2020-06" db="EMBL/GenBank/DDBJ databases">
        <title>WGS assembly of Ceratodon purpureus strain R40.</title>
        <authorList>
            <person name="Carey S.B."/>
            <person name="Jenkins J."/>
            <person name="Shu S."/>
            <person name="Lovell J.T."/>
            <person name="Sreedasyam A."/>
            <person name="Maumus F."/>
            <person name="Tiley G.P."/>
            <person name="Fernandez-Pozo N."/>
            <person name="Barry K."/>
            <person name="Chen C."/>
            <person name="Wang M."/>
            <person name="Lipzen A."/>
            <person name="Daum C."/>
            <person name="Saski C.A."/>
            <person name="Payton A.C."/>
            <person name="Mcbreen J.C."/>
            <person name="Conrad R.E."/>
            <person name="Kollar L.M."/>
            <person name="Olsson S."/>
            <person name="Huttunen S."/>
            <person name="Landis J.B."/>
            <person name="Wickett N.J."/>
            <person name="Johnson M.G."/>
            <person name="Rensing S.A."/>
            <person name="Grimwood J."/>
            <person name="Schmutz J."/>
            <person name="Mcdaniel S.F."/>
        </authorList>
    </citation>
    <scope>NUCLEOTIDE SEQUENCE</scope>
    <source>
        <strain evidence="1">R40</strain>
    </source>
</reference>
<evidence type="ECO:0000313" key="1">
    <source>
        <dbReference type="EMBL" id="KAG0553304.1"/>
    </source>
</evidence>
<proteinExistence type="predicted"/>
<dbReference type="AlphaFoldDB" id="A0A8T0G481"/>
<evidence type="ECO:0000313" key="2">
    <source>
        <dbReference type="Proteomes" id="UP000822688"/>
    </source>
</evidence>
<sequence length="115" mass="12748">MQECGLRIAHSLRTLTSECRLFCRVSGPSPMDPLMQPGFLLSFSAWLLLQLLNQPEHSRFESTGDNSDEESDDPFAALVGSFIGPVQDAHSLLNVGLNNYRFCTLLPMVDDDVGF</sequence>
<accession>A0A8T0G481</accession>
<dbReference type="EMBL" id="CM026433">
    <property type="protein sequence ID" value="KAG0553304.1"/>
    <property type="molecule type" value="Genomic_DNA"/>
</dbReference>
<organism evidence="1 2">
    <name type="scientific">Ceratodon purpureus</name>
    <name type="common">Fire moss</name>
    <name type="synonym">Dicranum purpureum</name>
    <dbReference type="NCBI Taxonomy" id="3225"/>
    <lineage>
        <taxon>Eukaryota</taxon>
        <taxon>Viridiplantae</taxon>
        <taxon>Streptophyta</taxon>
        <taxon>Embryophyta</taxon>
        <taxon>Bryophyta</taxon>
        <taxon>Bryophytina</taxon>
        <taxon>Bryopsida</taxon>
        <taxon>Dicranidae</taxon>
        <taxon>Pseudoditrichales</taxon>
        <taxon>Ditrichaceae</taxon>
        <taxon>Ceratodon</taxon>
    </lineage>
</organism>
<keyword evidence="2" id="KW-1185">Reference proteome</keyword>
<name>A0A8T0G481_CERPU</name>
<gene>
    <name evidence="1" type="ORF">KC19_12G000700</name>
</gene>
<protein>
    <submittedName>
        <fullName evidence="1">Uncharacterized protein</fullName>
    </submittedName>
</protein>
<comment type="caution">
    <text evidence="1">The sequence shown here is derived from an EMBL/GenBank/DDBJ whole genome shotgun (WGS) entry which is preliminary data.</text>
</comment>
<dbReference type="Proteomes" id="UP000822688">
    <property type="component" value="Chromosome 12"/>
</dbReference>